<keyword evidence="6" id="KW-0472">Membrane</keyword>
<gene>
    <name evidence="9" type="ORF">Pan189_19630</name>
</gene>
<comment type="subcellular location">
    <subcellularLocation>
        <location evidence="1">Cell outer membrane</location>
    </subcellularLocation>
</comment>
<dbReference type="GO" id="GO:1990281">
    <property type="term" value="C:efflux pump complex"/>
    <property type="evidence" value="ECO:0007669"/>
    <property type="project" value="TreeGrafter"/>
</dbReference>
<keyword evidence="10" id="KW-1185">Reference proteome</keyword>
<dbReference type="PANTHER" id="PTHR30026">
    <property type="entry name" value="OUTER MEMBRANE PROTEIN TOLC"/>
    <property type="match status" value="1"/>
</dbReference>
<evidence type="ECO:0000256" key="5">
    <source>
        <dbReference type="ARBA" id="ARBA00022692"/>
    </source>
</evidence>
<organism evidence="9 10">
    <name type="scientific">Stratiformator vulcanicus</name>
    <dbReference type="NCBI Taxonomy" id="2527980"/>
    <lineage>
        <taxon>Bacteria</taxon>
        <taxon>Pseudomonadati</taxon>
        <taxon>Planctomycetota</taxon>
        <taxon>Planctomycetia</taxon>
        <taxon>Planctomycetales</taxon>
        <taxon>Planctomycetaceae</taxon>
        <taxon>Stratiformator</taxon>
    </lineage>
</organism>
<reference evidence="9 10" key="1">
    <citation type="submission" date="2019-02" db="EMBL/GenBank/DDBJ databases">
        <title>Deep-cultivation of Planctomycetes and their phenomic and genomic characterization uncovers novel biology.</title>
        <authorList>
            <person name="Wiegand S."/>
            <person name="Jogler M."/>
            <person name="Boedeker C."/>
            <person name="Pinto D."/>
            <person name="Vollmers J."/>
            <person name="Rivas-Marin E."/>
            <person name="Kohn T."/>
            <person name="Peeters S.H."/>
            <person name="Heuer A."/>
            <person name="Rast P."/>
            <person name="Oberbeckmann S."/>
            <person name="Bunk B."/>
            <person name="Jeske O."/>
            <person name="Meyerdierks A."/>
            <person name="Storesund J.E."/>
            <person name="Kallscheuer N."/>
            <person name="Luecker S."/>
            <person name="Lage O.M."/>
            <person name="Pohl T."/>
            <person name="Merkel B.J."/>
            <person name="Hornburger P."/>
            <person name="Mueller R.-W."/>
            <person name="Bruemmer F."/>
            <person name="Labrenz M."/>
            <person name="Spormann A.M."/>
            <person name="Op den Camp H."/>
            <person name="Overmann J."/>
            <person name="Amann R."/>
            <person name="Jetten M.S.M."/>
            <person name="Mascher T."/>
            <person name="Medema M.H."/>
            <person name="Devos D.P."/>
            <person name="Kaster A.-K."/>
            <person name="Ovreas L."/>
            <person name="Rohde M."/>
            <person name="Galperin M.Y."/>
            <person name="Jogler C."/>
        </authorList>
    </citation>
    <scope>NUCLEOTIDE SEQUENCE [LARGE SCALE GENOMIC DNA]</scope>
    <source>
        <strain evidence="9 10">Pan189</strain>
    </source>
</reference>
<evidence type="ECO:0000256" key="4">
    <source>
        <dbReference type="ARBA" id="ARBA00022452"/>
    </source>
</evidence>
<dbReference type="GO" id="GO:0009279">
    <property type="term" value="C:cell outer membrane"/>
    <property type="evidence" value="ECO:0007669"/>
    <property type="project" value="UniProtKB-SubCell"/>
</dbReference>
<protein>
    <submittedName>
        <fullName evidence="9">Outer membrane efflux protein</fullName>
    </submittedName>
</protein>
<evidence type="ECO:0000256" key="7">
    <source>
        <dbReference type="ARBA" id="ARBA00023237"/>
    </source>
</evidence>
<dbReference type="Pfam" id="PF02321">
    <property type="entry name" value="OEP"/>
    <property type="match status" value="1"/>
</dbReference>
<dbReference type="KEGG" id="svp:Pan189_19630"/>
<accession>A0A517R161</accession>
<evidence type="ECO:0000256" key="3">
    <source>
        <dbReference type="ARBA" id="ARBA00022448"/>
    </source>
</evidence>
<proteinExistence type="inferred from homology"/>
<keyword evidence="5" id="KW-0812">Transmembrane</keyword>
<dbReference type="EMBL" id="CP036268">
    <property type="protein sequence ID" value="QDT37583.1"/>
    <property type="molecule type" value="Genomic_DNA"/>
</dbReference>
<evidence type="ECO:0000256" key="2">
    <source>
        <dbReference type="ARBA" id="ARBA00007613"/>
    </source>
</evidence>
<keyword evidence="7" id="KW-0998">Cell outer membrane</keyword>
<evidence type="ECO:0000313" key="9">
    <source>
        <dbReference type="EMBL" id="QDT37583.1"/>
    </source>
</evidence>
<evidence type="ECO:0000256" key="1">
    <source>
        <dbReference type="ARBA" id="ARBA00004442"/>
    </source>
</evidence>
<dbReference type="InterPro" id="IPR051906">
    <property type="entry name" value="TolC-like"/>
</dbReference>
<evidence type="ECO:0000313" key="10">
    <source>
        <dbReference type="Proteomes" id="UP000317318"/>
    </source>
</evidence>
<dbReference type="SUPFAM" id="SSF56954">
    <property type="entry name" value="Outer membrane efflux proteins (OEP)"/>
    <property type="match status" value="1"/>
</dbReference>
<dbReference type="InterPro" id="IPR003423">
    <property type="entry name" value="OMP_efflux"/>
</dbReference>
<dbReference type="Proteomes" id="UP000317318">
    <property type="component" value="Chromosome"/>
</dbReference>
<dbReference type="GO" id="GO:0015288">
    <property type="term" value="F:porin activity"/>
    <property type="evidence" value="ECO:0007669"/>
    <property type="project" value="TreeGrafter"/>
</dbReference>
<evidence type="ECO:0000256" key="8">
    <source>
        <dbReference type="SAM" id="MobiDB-lite"/>
    </source>
</evidence>
<dbReference type="PROSITE" id="PS51257">
    <property type="entry name" value="PROKAR_LIPOPROTEIN"/>
    <property type="match status" value="1"/>
</dbReference>
<keyword evidence="4" id="KW-1134">Transmembrane beta strand</keyword>
<name>A0A517R161_9PLAN</name>
<comment type="similarity">
    <text evidence="2">Belongs to the outer membrane factor (OMF) (TC 1.B.17) family.</text>
</comment>
<feature type="region of interest" description="Disordered" evidence="8">
    <location>
        <begin position="684"/>
        <end position="757"/>
    </location>
</feature>
<dbReference type="AlphaFoldDB" id="A0A517R161"/>
<sequence>MDSKPRRGSRHARFLYAHAASCLIATFVGCQATQWGKSGPTVAPCDQSGSASVECCDTEASASSIDAECLTSTVCEDRSGKLGHGQGRGIVRTSLAIENPAETAACRRHSEALASAAPRCLDDPEGRETEYWDISLAEVLAIALQNGETMKSAGVSVLAAPESVGTVFDPAITEADPLFGVEGSLSEFDTTLTKSLTYNYNDRTVNNITLGGGTRDIRQELTNFSVELSKTAATGTQFNLRNITILDASNQPGNLFGGAWDTIYEAEVRQPLLQGAGVDFNRIAGPNAQPGFFFSNGVLIARTNTDISTAEFETDVKDFVSEVEDAYWDLYLAYRTLDSWRMAREAARQTWVDIKAQRGLPGGTADREARARVQYFVLQNLVQDALSGRADAPGGVYRSERRLRRLMNLPHSDGLLLRPREEPIDNSIEYDWDFALSEALSRRPEIRRQKWTVKRDELLLEGSKNFTLPRLDIVGLSRARGFGPTLAGDGSAAQDVMDGGHQEWQVGAEMTIPIGFRQAHAGVRYAELQLMRDRAILRDQELQIANDLADAISEVSRAHAAIRTNYNRLEAARERLTAAQEVYEVDKVSIDLVLDGQQALAQAMNAYYASLVAHEIAIKNVSAEAGTLLSDRGIYMGEGPWSHCAQVSARELEDRQRETWAHCKENEPGFISSGRVSQFGAVLGFPADGSNDHPGTFTQPPPMPSSPEFDPPAAPPTPADPDFSDDVPDDEQPRAEHQGIDAIQFSQAVEDPFTPKW</sequence>
<dbReference type="GO" id="GO:0015562">
    <property type="term" value="F:efflux transmembrane transporter activity"/>
    <property type="evidence" value="ECO:0007669"/>
    <property type="project" value="InterPro"/>
</dbReference>
<dbReference type="OrthoDB" id="229865at2"/>
<dbReference type="Gene3D" id="1.20.1600.10">
    <property type="entry name" value="Outer membrane efflux proteins (OEP)"/>
    <property type="match status" value="1"/>
</dbReference>
<dbReference type="PANTHER" id="PTHR30026:SF23">
    <property type="entry name" value="TO APRF-PUTATIVE OUTER MEMBRANE EFFLUX PROTEIN OR SECRETED ALKALINE PHOSPHATASE-RELATED"/>
    <property type="match status" value="1"/>
</dbReference>
<feature type="compositionally biased region" description="Pro residues" evidence="8">
    <location>
        <begin position="699"/>
        <end position="719"/>
    </location>
</feature>
<keyword evidence="3" id="KW-0813">Transport</keyword>
<evidence type="ECO:0000256" key="6">
    <source>
        <dbReference type="ARBA" id="ARBA00023136"/>
    </source>
</evidence>